<accession>A0A9N7Y267</accession>
<feature type="region of interest" description="Disordered" evidence="1">
    <location>
        <begin position="1"/>
        <end position="29"/>
    </location>
</feature>
<evidence type="ECO:0000313" key="3">
    <source>
        <dbReference type="Proteomes" id="UP001153269"/>
    </source>
</evidence>
<sequence>MAEGPASRVDSLPAAVAVPPSGSSIGGSVSASRWRVGGEGGGGGYSGCLHLVGMSEAVSMAMGVKIAGMSQRCSACREVLTAGRELKDEERHTGSGRSRAPVFPEPEGEISAGRRTDAATALFTLFTLNGMWHSLETGKAGKAVARWLQMRSSRCNRSSYR</sequence>
<evidence type="ECO:0000313" key="2">
    <source>
        <dbReference type="EMBL" id="CAB1415095.1"/>
    </source>
</evidence>
<proteinExistence type="predicted"/>
<feature type="region of interest" description="Disordered" evidence="1">
    <location>
        <begin position="84"/>
        <end position="114"/>
    </location>
</feature>
<name>A0A9N7Y267_PLEPL</name>
<dbReference type="AlphaFoldDB" id="A0A9N7Y267"/>
<comment type="caution">
    <text evidence="2">The sequence shown here is derived from an EMBL/GenBank/DDBJ whole genome shotgun (WGS) entry which is preliminary data.</text>
</comment>
<organism evidence="2 3">
    <name type="scientific">Pleuronectes platessa</name>
    <name type="common">European plaice</name>
    <dbReference type="NCBI Taxonomy" id="8262"/>
    <lineage>
        <taxon>Eukaryota</taxon>
        <taxon>Metazoa</taxon>
        <taxon>Chordata</taxon>
        <taxon>Craniata</taxon>
        <taxon>Vertebrata</taxon>
        <taxon>Euteleostomi</taxon>
        <taxon>Actinopterygii</taxon>
        <taxon>Neopterygii</taxon>
        <taxon>Teleostei</taxon>
        <taxon>Neoteleostei</taxon>
        <taxon>Acanthomorphata</taxon>
        <taxon>Carangaria</taxon>
        <taxon>Pleuronectiformes</taxon>
        <taxon>Pleuronectoidei</taxon>
        <taxon>Pleuronectidae</taxon>
        <taxon>Pleuronectes</taxon>
    </lineage>
</organism>
<evidence type="ECO:0000256" key="1">
    <source>
        <dbReference type="SAM" id="MobiDB-lite"/>
    </source>
</evidence>
<feature type="compositionally biased region" description="Basic and acidic residues" evidence="1">
    <location>
        <begin position="84"/>
        <end position="93"/>
    </location>
</feature>
<reference evidence="2" key="1">
    <citation type="submission" date="2020-03" db="EMBL/GenBank/DDBJ databases">
        <authorList>
            <person name="Weist P."/>
        </authorList>
    </citation>
    <scope>NUCLEOTIDE SEQUENCE</scope>
</reference>
<dbReference type="Proteomes" id="UP001153269">
    <property type="component" value="Unassembled WGS sequence"/>
</dbReference>
<protein>
    <submittedName>
        <fullName evidence="2">Uncharacterized protein</fullName>
    </submittedName>
</protein>
<feature type="compositionally biased region" description="Low complexity" evidence="1">
    <location>
        <begin position="16"/>
        <end position="29"/>
    </location>
</feature>
<gene>
    <name evidence="2" type="ORF">PLEPLA_LOCUS2808</name>
</gene>
<keyword evidence="3" id="KW-1185">Reference proteome</keyword>
<dbReference type="EMBL" id="CADEAL010000137">
    <property type="protein sequence ID" value="CAB1415095.1"/>
    <property type="molecule type" value="Genomic_DNA"/>
</dbReference>